<dbReference type="PANTHER" id="PTHR46015:SF1">
    <property type="entry name" value="HOMOCYSTEINE S-METHYLTRANSFERASE-LIKE ISOFORM 1"/>
    <property type="match status" value="1"/>
</dbReference>
<dbReference type="GO" id="GO:0008270">
    <property type="term" value="F:zinc ion binding"/>
    <property type="evidence" value="ECO:0007669"/>
    <property type="project" value="InterPro"/>
</dbReference>
<accession>A0A3R7P490</accession>
<dbReference type="Proteomes" id="UP000283509">
    <property type="component" value="Unassembled WGS sequence"/>
</dbReference>
<keyword evidence="1 7" id="KW-0489">Methyltransferase</keyword>
<comment type="cofactor">
    <cofactor evidence="6">
        <name>Zn(2+)</name>
        <dbReference type="ChEBI" id="CHEBI:29105"/>
    </cofactor>
    <text evidence="6">Binds 1 zinc ion per subunit.</text>
</comment>
<organism evidence="9 10">
    <name type="scientific">Penaeus vannamei</name>
    <name type="common">Whiteleg shrimp</name>
    <name type="synonym">Litopenaeus vannamei</name>
    <dbReference type="NCBI Taxonomy" id="6689"/>
    <lineage>
        <taxon>Eukaryota</taxon>
        <taxon>Metazoa</taxon>
        <taxon>Ecdysozoa</taxon>
        <taxon>Arthropoda</taxon>
        <taxon>Crustacea</taxon>
        <taxon>Multicrustacea</taxon>
        <taxon>Malacostraca</taxon>
        <taxon>Eumalacostraca</taxon>
        <taxon>Eucarida</taxon>
        <taxon>Decapoda</taxon>
        <taxon>Dendrobranchiata</taxon>
        <taxon>Penaeoidea</taxon>
        <taxon>Penaeidae</taxon>
        <taxon>Penaeus</taxon>
    </lineage>
</organism>
<evidence type="ECO:0000256" key="7">
    <source>
        <dbReference type="PROSITE-ProRule" id="PRU00333"/>
    </source>
</evidence>
<evidence type="ECO:0000256" key="1">
    <source>
        <dbReference type="ARBA" id="ARBA00022603"/>
    </source>
</evidence>
<gene>
    <name evidence="9" type="ORF">C7M84_006446</name>
</gene>
<evidence type="ECO:0000313" key="10">
    <source>
        <dbReference type="Proteomes" id="UP000283509"/>
    </source>
</evidence>
<sequence>MFGTRHWIADGGLASTLQNLGYSVDGDPLWSARLLATDPDAIKRVHKTFLEAKADMVTTASYQASISGFVKHLSITDEEAVKLMTLSVSLAREAVNEYCRENQKEGEKPLVVGSVGPYGACQADGSEYTGDYVSKMTEEQLKVWHRPRMTALVDAGVDLLAIETIPALKEALAVLRLLKEFPGVKAWVTFSCRDGQRTNFGDPFGEAARKCHEEAPDQLAAVGVNCSPPQHVSSLLKEANVTLPAPEVLPRVVYPNSGEEWVAGKGWEGRSTEWSYVTEVPSWLRLGATVVGGCCRIGPEDIRDIASIVAKSPSL</sequence>
<dbReference type="PANTHER" id="PTHR46015">
    <property type="entry name" value="ZGC:172121"/>
    <property type="match status" value="1"/>
</dbReference>
<dbReference type="STRING" id="6689.A0A3R7P490"/>
<feature type="binding site" evidence="7">
    <location>
        <position position="294"/>
    </location>
    <ligand>
        <name>Zn(2+)</name>
        <dbReference type="ChEBI" id="CHEBI:29105"/>
    </ligand>
</feature>
<evidence type="ECO:0000256" key="4">
    <source>
        <dbReference type="ARBA" id="ARBA00022833"/>
    </source>
</evidence>
<dbReference type="NCBIfam" id="NF007020">
    <property type="entry name" value="PRK09485.1"/>
    <property type="match status" value="1"/>
</dbReference>
<dbReference type="PROSITE" id="PS50970">
    <property type="entry name" value="HCY"/>
    <property type="match status" value="1"/>
</dbReference>
<feature type="binding site" evidence="6 7">
    <location>
        <position position="226"/>
    </location>
    <ligand>
        <name>Zn(2+)</name>
        <dbReference type="ChEBI" id="CHEBI:29105"/>
    </ligand>
</feature>
<dbReference type="FunFam" id="3.20.20.330:FF:000002">
    <property type="entry name" value="Homocysteine S-methyltransferase"/>
    <property type="match status" value="1"/>
</dbReference>
<dbReference type="GO" id="GO:0033528">
    <property type="term" value="P:S-methylmethionine cycle"/>
    <property type="evidence" value="ECO:0007669"/>
    <property type="project" value="TreeGrafter"/>
</dbReference>
<keyword evidence="10" id="KW-1185">Reference proteome</keyword>
<comment type="pathway">
    <text evidence="5">Amino-acid biosynthesis; L-methionine biosynthesis via de novo pathway.</text>
</comment>
<dbReference type="InterPro" id="IPR017226">
    <property type="entry name" value="BHMT-like"/>
</dbReference>
<dbReference type="InterPro" id="IPR003726">
    <property type="entry name" value="HCY_dom"/>
</dbReference>
<dbReference type="OrthoDB" id="261426at2759"/>
<evidence type="ECO:0000256" key="6">
    <source>
        <dbReference type="PIRSR" id="PIRSR037505-2"/>
    </source>
</evidence>
<dbReference type="UniPathway" id="UPA00051">
    <property type="reaction ID" value="UER00083"/>
</dbReference>
<evidence type="ECO:0000256" key="3">
    <source>
        <dbReference type="ARBA" id="ARBA00022723"/>
    </source>
</evidence>
<evidence type="ECO:0000259" key="8">
    <source>
        <dbReference type="PROSITE" id="PS50970"/>
    </source>
</evidence>
<feature type="binding site" evidence="7">
    <location>
        <position position="295"/>
    </location>
    <ligand>
        <name>Zn(2+)</name>
        <dbReference type="ChEBI" id="CHEBI:29105"/>
    </ligand>
</feature>
<dbReference type="Gene3D" id="3.20.20.330">
    <property type="entry name" value="Homocysteine-binding-like domain"/>
    <property type="match status" value="1"/>
</dbReference>
<name>A0A3R7P490_PENVA</name>
<evidence type="ECO:0000313" key="9">
    <source>
        <dbReference type="EMBL" id="ROT75026.1"/>
    </source>
</evidence>
<dbReference type="AlphaFoldDB" id="A0A3R7P490"/>
<evidence type="ECO:0000256" key="2">
    <source>
        <dbReference type="ARBA" id="ARBA00022679"/>
    </source>
</evidence>
<dbReference type="EMBL" id="QCYY01001817">
    <property type="protein sequence ID" value="ROT75026.1"/>
    <property type="molecule type" value="Genomic_DNA"/>
</dbReference>
<keyword evidence="3 6" id="KW-0479">Metal-binding</keyword>
<dbReference type="PIRSF" id="PIRSF037505">
    <property type="entry name" value="Betaine_HMT"/>
    <property type="match status" value="1"/>
</dbReference>
<reference evidence="9 10" key="1">
    <citation type="submission" date="2018-04" db="EMBL/GenBank/DDBJ databases">
        <authorList>
            <person name="Zhang X."/>
            <person name="Yuan J."/>
            <person name="Li F."/>
            <person name="Xiang J."/>
        </authorList>
    </citation>
    <scope>NUCLEOTIDE SEQUENCE [LARGE SCALE GENOMIC DNA]</scope>
    <source>
        <tissue evidence="9">Muscle</tissue>
    </source>
</reference>
<evidence type="ECO:0000256" key="5">
    <source>
        <dbReference type="ARBA" id="ARBA00034478"/>
    </source>
</evidence>
<dbReference type="Pfam" id="PF02574">
    <property type="entry name" value="S-methyl_trans"/>
    <property type="match status" value="1"/>
</dbReference>
<protein>
    <submittedName>
        <fullName evidence="9">Putative homocysteine S-methyltransferase 1-like isoform X1</fullName>
    </submittedName>
</protein>
<keyword evidence="2 7" id="KW-0808">Transferase</keyword>
<keyword evidence="4 6" id="KW-0862">Zinc</keyword>
<dbReference type="InterPro" id="IPR051486">
    <property type="entry name" value="Hcy_S-methyltransferase"/>
</dbReference>
<dbReference type="SUPFAM" id="SSF82282">
    <property type="entry name" value="Homocysteine S-methyltransferase"/>
    <property type="match status" value="1"/>
</dbReference>
<dbReference type="InterPro" id="IPR036589">
    <property type="entry name" value="HCY_dom_sf"/>
</dbReference>
<reference evidence="9 10" key="2">
    <citation type="submission" date="2019-01" db="EMBL/GenBank/DDBJ databases">
        <title>The decoding of complex shrimp genome reveals the adaptation for benthos swimmer, frequently molting mechanism and breeding impact on genome.</title>
        <authorList>
            <person name="Sun Y."/>
            <person name="Gao Y."/>
            <person name="Yu Y."/>
        </authorList>
    </citation>
    <scope>NUCLEOTIDE SEQUENCE [LARGE SCALE GENOMIC DNA]</scope>
    <source>
        <tissue evidence="9">Muscle</tissue>
    </source>
</reference>
<feature type="domain" description="Hcy-binding" evidence="8">
    <location>
        <begin position="1"/>
        <end position="309"/>
    </location>
</feature>
<dbReference type="GO" id="GO:0009086">
    <property type="term" value="P:methionine biosynthetic process"/>
    <property type="evidence" value="ECO:0007669"/>
    <property type="project" value="InterPro"/>
</dbReference>
<comment type="caution">
    <text evidence="9">The sequence shown here is derived from an EMBL/GenBank/DDBJ whole genome shotgun (WGS) entry which is preliminary data.</text>
</comment>
<proteinExistence type="predicted"/>
<dbReference type="GO" id="GO:0008898">
    <property type="term" value="F:S-adenosylmethionine-homocysteine S-methyltransferase activity"/>
    <property type="evidence" value="ECO:0007669"/>
    <property type="project" value="TreeGrafter"/>
</dbReference>
<dbReference type="GO" id="GO:0032259">
    <property type="term" value="P:methylation"/>
    <property type="evidence" value="ECO:0007669"/>
    <property type="project" value="UniProtKB-KW"/>
</dbReference>